<gene>
    <name evidence="1" type="ORF">PEDI_07170</name>
</gene>
<dbReference type="SFLD" id="SFLDG01135">
    <property type="entry name" value="C1.5.6:_HAD__Beta-PGM__Phospha"/>
    <property type="match status" value="1"/>
</dbReference>
<evidence type="ECO:0000313" key="2">
    <source>
        <dbReference type="Proteomes" id="UP001310022"/>
    </source>
</evidence>
<dbReference type="PANTHER" id="PTHR47478:SF1">
    <property type="entry name" value="PYRIMIDINE 5'-NUCLEOTIDASE YJJG"/>
    <property type="match status" value="1"/>
</dbReference>
<dbReference type="InterPro" id="IPR036412">
    <property type="entry name" value="HAD-like_sf"/>
</dbReference>
<dbReference type="Gene3D" id="1.10.150.240">
    <property type="entry name" value="Putative phosphatase, domain 2"/>
    <property type="match status" value="1"/>
</dbReference>
<dbReference type="EMBL" id="BQKE01000001">
    <property type="protein sequence ID" value="GJM60165.1"/>
    <property type="molecule type" value="Genomic_DNA"/>
</dbReference>
<dbReference type="InterPro" id="IPR023198">
    <property type="entry name" value="PGP-like_dom2"/>
</dbReference>
<dbReference type="SUPFAM" id="SSF56784">
    <property type="entry name" value="HAD-like"/>
    <property type="match status" value="1"/>
</dbReference>
<dbReference type="InterPro" id="IPR052550">
    <property type="entry name" value="Pyrimidine_5'-ntase_YjjG"/>
</dbReference>
<dbReference type="PANTHER" id="PTHR47478">
    <property type="match status" value="1"/>
</dbReference>
<proteinExistence type="predicted"/>
<evidence type="ECO:0000313" key="1">
    <source>
        <dbReference type="EMBL" id="GJM60165.1"/>
    </source>
</evidence>
<dbReference type="Proteomes" id="UP001310022">
    <property type="component" value="Unassembled WGS sequence"/>
</dbReference>
<dbReference type="RefSeq" id="WP_053404041.1">
    <property type="nucleotide sequence ID" value="NZ_BQKE01000001.1"/>
</dbReference>
<dbReference type="AlphaFoldDB" id="A0AAN4VWP4"/>
<protein>
    <submittedName>
        <fullName evidence="1">Noncanonical pyrimidine nucleotidase, YjjG family protein</fullName>
    </submittedName>
</protein>
<reference evidence="1 2" key="1">
    <citation type="submission" date="2021-12" db="EMBL/GenBank/DDBJ databases">
        <title>Genome sequencing of bacteria with rrn-lacking chromosome and rrn-plasmid.</title>
        <authorList>
            <person name="Anda M."/>
            <person name="Iwasaki W."/>
        </authorList>
    </citation>
    <scope>NUCLEOTIDE SEQUENCE [LARGE SCALE GENOMIC DNA]</scope>
    <source>
        <strain evidence="1 2">NBRC 15940</strain>
    </source>
</reference>
<dbReference type="GO" id="GO:0008253">
    <property type="term" value="F:5'-nucleotidase activity"/>
    <property type="evidence" value="ECO:0007669"/>
    <property type="project" value="InterPro"/>
</dbReference>
<sequence>MKKYKYIFFDLDHTLWDFEKNSSLVLKDLFEEHQISSTGENITLEAFLEEYEKVNHQLWALYNKDEISKEDLRDSRFTTVIRNLGGNPDLISANLGEVYLEKSPHMPHVFPNTFETLEALKSQYPLYIITNGFEEVQHIKMEASKLAPYFEAVFTSEKAGYKKPHKGIFNFAMETIEAQPEECIMIGDNFDTDIAGAKKAQIDHIFFNPTRKKHGKKIQHEVHDLIQILDIL</sequence>
<dbReference type="InterPro" id="IPR011951">
    <property type="entry name" value="HAD-SF_hydro_IA_YjjG/PynA"/>
</dbReference>
<name>A0AAN4VWP4_9BACT</name>
<organism evidence="1 2">
    <name type="scientific">Persicobacter diffluens</name>
    <dbReference type="NCBI Taxonomy" id="981"/>
    <lineage>
        <taxon>Bacteria</taxon>
        <taxon>Pseudomonadati</taxon>
        <taxon>Bacteroidota</taxon>
        <taxon>Cytophagia</taxon>
        <taxon>Cytophagales</taxon>
        <taxon>Persicobacteraceae</taxon>
        <taxon>Persicobacter</taxon>
    </lineage>
</organism>
<dbReference type="InterPro" id="IPR006439">
    <property type="entry name" value="HAD-SF_hydro_IA"/>
</dbReference>
<keyword evidence="2" id="KW-1185">Reference proteome</keyword>
<dbReference type="NCBIfam" id="TIGR02254">
    <property type="entry name" value="YjjG_YfnB"/>
    <property type="match status" value="1"/>
</dbReference>
<dbReference type="SFLD" id="SFLDS00003">
    <property type="entry name" value="Haloacid_Dehalogenase"/>
    <property type="match status" value="1"/>
</dbReference>
<dbReference type="NCBIfam" id="TIGR01549">
    <property type="entry name" value="HAD-SF-IA-v1"/>
    <property type="match status" value="1"/>
</dbReference>
<dbReference type="InterPro" id="IPR023214">
    <property type="entry name" value="HAD_sf"/>
</dbReference>
<dbReference type="PRINTS" id="PR00413">
    <property type="entry name" value="HADHALOGNASE"/>
</dbReference>
<accession>A0AAN4VWP4</accession>
<dbReference type="Gene3D" id="3.40.50.1000">
    <property type="entry name" value="HAD superfamily/HAD-like"/>
    <property type="match status" value="1"/>
</dbReference>
<dbReference type="Pfam" id="PF00702">
    <property type="entry name" value="Hydrolase"/>
    <property type="match status" value="1"/>
</dbReference>
<dbReference type="SFLD" id="SFLDG01129">
    <property type="entry name" value="C1.5:_HAD__Beta-PGM__Phosphata"/>
    <property type="match status" value="1"/>
</dbReference>
<comment type="caution">
    <text evidence="1">The sequence shown here is derived from an EMBL/GenBank/DDBJ whole genome shotgun (WGS) entry which is preliminary data.</text>
</comment>